<dbReference type="FunFam" id="3.40.30.10:FF:000001">
    <property type="entry name" value="Thioredoxin"/>
    <property type="match status" value="1"/>
</dbReference>
<dbReference type="NCBIfam" id="TIGR01068">
    <property type="entry name" value="thioredoxin"/>
    <property type="match status" value="1"/>
</dbReference>
<sequence>MEIDTNDNNFKQEVLDSDLPVLVDFWAVWCGPCLMVAPAVEQIAKEYKGKLKVCKLNVDEAPKTASNYGIMSIPTLGIFKAGKIVDKIIGALPKSEIEKTVKKHI</sequence>
<evidence type="ECO:0000256" key="2">
    <source>
        <dbReference type="ARBA" id="ARBA00022982"/>
    </source>
</evidence>
<dbReference type="InterPro" id="IPR017937">
    <property type="entry name" value="Thioredoxin_CS"/>
</dbReference>
<evidence type="ECO:0000256" key="4">
    <source>
        <dbReference type="ARBA" id="ARBA00023284"/>
    </source>
</evidence>
<dbReference type="InterPro" id="IPR005746">
    <property type="entry name" value="Thioredoxin"/>
</dbReference>
<dbReference type="PROSITE" id="PS00194">
    <property type="entry name" value="THIOREDOXIN_1"/>
    <property type="match status" value="1"/>
</dbReference>
<dbReference type="Gene3D" id="3.40.30.10">
    <property type="entry name" value="Glutaredoxin"/>
    <property type="match status" value="1"/>
</dbReference>
<dbReference type="EMBL" id="ADZX01000628">
    <property type="protein sequence ID" value="EFK95881.1"/>
    <property type="molecule type" value="Genomic_DNA"/>
</dbReference>
<dbReference type="PIRSF" id="PIRSF000077">
    <property type="entry name" value="Thioredoxin"/>
    <property type="match status" value="1"/>
</dbReference>
<dbReference type="InterPro" id="IPR013766">
    <property type="entry name" value="Thioredoxin_domain"/>
</dbReference>
<evidence type="ECO:0000259" key="5">
    <source>
        <dbReference type="PROSITE" id="PS51352"/>
    </source>
</evidence>
<dbReference type="EC" id="1.8.4.2" evidence="6"/>
<keyword evidence="6" id="KW-0560">Oxidoreductase</keyword>
<organism evidence="6">
    <name type="scientific">sediment metagenome</name>
    <dbReference type="NCBI Taxonomy" id="749907"/>
    <lineage>
        <taxon>unclassified sequences</taxon>
        <taxon>metagenomes</taxon>
        <taxon>ecological metagenomes</taxon>
    </lineage>
</organism>
<keyword evidence="4" id="KW-0676">Redox-active center</keyword>
<dbReference type="PROSITE" id="PS51352">
    <property type="entry name" value="THIOREDOXIN_2"/>
    <property type="match status" value="1"/>
</dbReference>
<dbReference type="SUPFAM" id="SSF52833">
    <property type="entry name" value="Thioredoxin-like"/>
    <property type="match status" value="1"/>
</dbReference>
<reference evidence="6" key="1">
    <citation type="submission" date="2010-07" db="EMBL/GenBank/DDBJ databases">
        <authorList>
            <consortium name="CONSOLIDER consortium CSD2007-00005"/>
            <person name="Guazzaroni M.-E."/>
            <person name="Richter M."/>
            <person name="Garcia-Salamanca A."/>
            <person name="Yarza P."/>
            <person name="Ferrer M."/>
        </authorList>
    </citation>
    <scope>NUCLEOTIDE SEQUENCE</scope>
</reference>
<dbReference type="GO" id="GO:0005737">
    <property type="term" value="C:cytoplasm"/>
    <property type="evidence" value="ECO:0007669"/>
    <property type="project" value="TreeGrafter"/>
</dbReference>
<dbReference type="CDD" id="cd02947">
    <property type="entry name" value="TRX_family"/>
    <property type="match status" value="1"/>
</dbReference>
<gene>
    <name evidence="6" type="primary">trxA</name>
    <name evidence="6" type="ORF">LDC_2087</name>
</gene>
<proteinExistence type="predicted"/>
<keyword evidence="3" id="KW-1015">Disulfide bond</keyword>
<dbReference type="PRINTS" id="PR00421">
    <property type="entry name" value="THIOREDOXIN"/>
</dbReference>
<name>D9PKL8_9ZZZZ</name>
<protein>
    <submittedName>
        <fullName evidence="6">Thioredoxin</fullName>
        <ecNumber evidence="6">1.8.4.2</ecNumber>
    </submittedName>
</protein>
<dbReference type="Pfam" id="PF00085">
    <property type="entry name" value="Thioredoxin"/>
    <property type="match status" value="1"/>
</dbReference>
<keyword evidence="2" id="KW-0249">Electron transport</keyword>
<reference evidence="6" key="2">
    <citation type="journal article" date="2011" name="Microb. Ecol.">
        <title>Taxonomic and Functional Metagenomic Profiling of the Microbial Community in the Anoxic Sediment of a Sub-saline Shallow Lake (Laguna de Carrizo, Central Spain).</title>
        <authorList>
            <person name="Ferrer M."/>
            <person name="Guazzaroni M.E."/>
            <person name="Richter M."/>
            <person name="Garcia-Salamanca A."/>
            <person name="Yarza P."/>
            <person name="Suarez-Suarez A."/>
            <person name="Solano J."/>
            <person name="Alcaide M."/>
            <person name="van Dillewijn P."/>
            <person name="Molina-Henares M.A."/>
            <person name="Lopez-Cortes N."/>
            <person name="Al-Ramahi Y."/>
            <person name="Guerrero C."/>
            <person name="Acosta A."/>
            <person name="de Eugenio L.I."/>
            <person name="Martinez V."/>
            <person name="Marques S."/>
            <person name="Rojo F."/>
            <person name="Santero E."/>
            <person name="Genilloud O."/>
            <person name="Perez-Perez J."/>
            <person name="Rossello-Mora R."/>
            <person name="Ramos J.L."/>
        </authorList>
    </citation>
    <scope>NUCLEOTIDE SEQUENCE</scope>
</reference>
<feature type="domain" description="Thioredoxin" evidence="5">
    <location>
        <begin position="1"/>
        <end position="105"/>
    </location>
</feature>
<evidence type="ECO:0000256" key="3">
    <source>
        <dbReference type="ARBA" id="ARBA00023157"/>
    </source>
</evidence>
<dbReference type="InterPro" id="IPR036249">
    <property type="entry name" value="Thioredoxin-like_sf"/>
</dbReference>
<evidence type="ECO:0000313" key="6">
    <source>
        <dbReference type="EMBL" id="EFK95881.1"/>
    </source>
</evidence>
<dbReference type="PANTHER" id="PTHR45663">
    <property type="entry name" value="GEO12009P1"/>
    <property type="match status" value="1"/>
</dbReference>
<keyword evidence="1" id="KW-0813">Transport</keyword>
<dbReference type="GO" id="GO:0019153">
    <property type="term" value="F:protein-disulfide reductase (glutathione) activity"/>
    <property type="evidence" value="ECO:0007669"/>
    <property type="project" value="UniProtKB-EC"/>
</dbReference>
<accession>D9PKL8</accession>
<dbReference type="AlphaFoldDB" id="D9PKL8"/>
<evidence type="ECO:0000256" key="1">
    <source>
        <dbReference type="ARBA" id="ARBA00022448"/>
    </source>
</evidence>
<comment type="caution">
    <text evidence="6">The sequence shown here is derived from an EMBL/GenBank/DDBJ whole genome shotgun (WGS) entry which is preliminary data.</text>
</comment>
<dbReference type="PANTHER" id="PTHR45663:SF11">
    <property type="entry name" value="GEO12009P1"/>
    <property type="match status" value="1"/>
</dbReference>